<dbReference type="Ensembl" id="ENSCVAT00000031611.1">
    <property type="protein sequence ID" value="ENSCVAP00000015654.1"/>
    <property type="gene ID" value="ENSCVAG00000018495.1"/>
</dbReference>
<keyword evidence="9" id="KW-1185">Reference proteome</keyword>
<dbReference type="InterPro" id="IPR013783">
    <property type="entry name" value="Ig-like_fold"/>
</dbReference>
<evidence type="ECO:0000256" key="5">
    <source>
        <dbReference type="SAM" id="Phobius"/>
    </source>
</evidence>
<keyword evidence="4" id="KW-1015">Disulfide bond</keyword>
<dbReference type="GeneTree" id="ENSGT00940000168428"/>
<evidence type="ECO:0000256" key="3">
    <source>
        <dbReference type="ARBA" id="ARBA00022553"/>
    </source>
</evidence>
<evidence type="ECO:0000256" key="6">
    <source>
        <dbReference type="SAM" id="SignalP"/>
    </source>
</evidence>
<keyword evidence="5" id="KW-0812">Transmembrane</keyword>
<dbReference type="SMART" id="SM00409">
    <property type="entry name" value="IG"/>
    <property type="match status" value="2"/>
</dbReference>
<dbReference type="AlphaFoldDB" id="A0A3Q2DAV7"/>
<evidence type="ECO:0000256" key="1">
    <source>
        <dbReference type="ARBA" id="ARBA00004496"/>
    </source>
</evidence>
<proteinExistence type="predicted"/>
<keyword evidence="6" id="KW-0732">Signal</keyword>
<dbReference type="Pfam" id="PF07679">
    <property type="entry name" value="I-set"/>
    <property type="match status" value="2"/>
</dbReference>
<evidence type="ECO:0000313" key="9">
    <source>
        <dbReference type="Proteomes" id="UP000265020"/>
    </source>
</evidence>
<evidence type="ECO:0000256" key="4">
    <source>
        <dbReference type="ARBA" id="ARBA00023157"/>
    </source>
</evidence>
<dbReference type="InterPro" id="IPR013098">
    <property type="entry name" value="Ig_I-set"/>
</dbReference>
<protein>
    <recommendedName>
        <fullName evidence="7">Ig-like domain-containing protein</fullName>
    </recommendedName>
</protein>
<feature type="domain" description="Ig-like" evidence="7">
    <location>
        <begin position="17"/>
        <end position="101"/>
    </location>
</feature>
<dbReference type="PANTHER" id="PTHR35971">
    <property type="entry name" value="SI:DKEY-31G6.6"/>
    <property type="match status" value="1"/>
</dbReference>
<dbReference type="InterPro" id="IPR052385">
    <property type="entry name" value="Obscurin/Obscurin-like_Reg"/>
</dbReference>
<organism evidence="8 9">
    <name type="scientific">Cyprinodon variegatus</name>
    <name type="common">Sheepshead minnow</name>
    <dbReference type="NCBI Taxonomy" id="28743"/>
    <lineage>
        <taxon>Eukaryota</taxon>
        <taxon>Metazoa</taxon>
        <taxon>Chordata</taxon>
        <taxon>Craniata</taxon>
        <taxon>Vertebrata</taxon>
        <taxon>Euteleostomi</taxon>
        <taxon>Actinopterygii</taxon>
        <taxon>Neopterygii</taxon>
        <taxon>Teleostei</taxon>
        <taxon>Neoteleostei</taxon>
        <taxon>Acanthomorphata</taxon>
        <taxon>Ovalentaria</taxon>
        <taxon>Atherinomorphae</taxon>
        <taxon>Cyprinodontiformes</taxon>
        <taxon>Cyprinodontidae</taxon>
        <taxon>Cyprinodon</taxon>
    </lineage>
</organism>
<feature type="chain" id="PRO_5018723231" description="Ig-like domain-containing protein" evidence="6">
    <location>
        <begin position="21"/>
        <end position="289"/>
    </location>
</feature>
<dbReference type="STRING" id="28743.ENSCVAP00000015654"/>
<dbReference type="SUPFAM" id="SSF48726">
    <property type="entry name" value="Immunoglobulin"/>
    <property type="match status" value="2"/>
</dbReference>
<evidence type="ECO:0000256" key="2">
    <source>
        <dbReference type="ARBA" id="ARBA00022490"/>
    </source>
</evidence>
<name>A0A3Q2DAV7_CYPVA</name>
<reference evidence="8" key="2">
    <citation type="submission" date="2025-09" db="UniProtKB">
        <authorList>
            <consortium name="Ensembl"/>
        </authorList>
    </citation>
    <scope>IDENTIFICATION</scope>
</reference>
<keyword evidence="3" id="KW-0597">Phosphoprotein</keyword>
<dbReference type="FunFam" id="2.60.40.10:FF:000228">
    <property type="entry name" value="obscurin isoform X4"/>
    <property type="match status" value="2"/>
</dbReference>
<dbReference type="PROSITE" id="PS50835">
    <property type="entry name" value="IG_LIKE"/>
    <property type="match status" value="2"/>
</dbReference>
<comment type="subcellular location">
    <subcellularLocation>
        <location evidence="1">Cytoplasm</location>
    </subcellularLocation>
</comment>
<dbReference type="GO" id="GO:0005737">
    <property type="term" value="C:cytoplasm"/>
    <property type="evidence" value="ECO:0007669"/>
    <property type="project" value="UniProtKB-SubCell"/>
</dbReference>
<dbReference type="SMART" id="SM00408">
    <property type="entry name" value="IGc2"/>
    <property type="match status" value="2"/>
</dbReference>
<feature type="signal peptide" evidence="6">
    <location>
        <begin position="1"/>
        <end position="20"/>
    </location>
</feature>
<dbReference type="Proteomes" id="UP000265020">
    <property type="component" value="Unassembled WGS sequence"/>
</dbReference>
<sequence>NPYYTLLLWLFLLAAAPIFFKKKLENRETKEGEETTLSCETSSPDCKVTWRKGSTVLSQGEKYTIQQRATIHSLVIHKLVKEDSGEYTCDTGETKSSVTLTVQGKPKIIAIYIENWALIGTKKYPVWLHRQKHVVSNLYVSFCQHLQVMSYFTNLPGAPVFFQKELKNQETIEGDDITLHCEVSKPGVRVEWRKGGIVLRPSKKYEIKQEGCIQELCIHNLESEDSGYYTCDAGEQLTTASLAVKGSVHCCSFYVCLDCVMSVWYNVILLALCLLSNLHLFLYMQTLMV</sequence>
<dbReference type="InterPro" id="IPR003599">
    <property type="entry name" value="Ig_sub"/>
</dbReference>
<dbReference type="InterPro" id="IPR003598">
    <property type="entry name" value="Ig_sub2"/>
</dbReference>
<feature type="transmembrane region" description="Helical" evidence="5">
    <location>
        <begin position="263"/>
        <end position="283"/>
    </location>
</feature>
<dbReference type="PANTHER" id="PTHR35971:SF5">
    <property type="entry name" value="OBSCURIN LIKE CYTOSKELETAL ADAPTOR 1"/>
    <property type="match status" value="1"/>
</dbReference>
<keyword evidence="5" id="KW-0472">Membrane</keyword>
<feature type="domain" description="Ig-like" evidence="7">
    <location>
        <begin position="159"/>
        <end position="243"/>
    </location>
</feature>
<keyword evidence="5" id="KW-1133">Transmembrane helix</keyword>
<keyword evidence="2" id="KW-0963">Cytoplasm</keyword>
<evidence type="ECO:0000259" key="7">
    <source>
        <dbReference type="PROSITE" id="PS50835"/>
    </source>
</evidence>
<accession>A0A3Q2DAV7</accession>
<dbReference type="InterPro" id="IPR007110">
    <property type="entry name" value="Ig-like_dom"/>
</dbReference>
<reference evidence="8" key="1">
    <citation type="submission" date="2025-08" db="UniProtKB">
        <authorList>
            <consortium name="Ensembl"/>
        </authorList>
    </citation>
    <scope>IDENTIFICATION</scope>
</reference>
<dbReference type="Gene3D" id="2.60.40.10">
    <property type="entry name" value="Immunoglobulins"/>
    <property type="match status" value="2"/>
</dbReference>
<evidence type="ECO:0000313" key="8">
    <source>
        <dbReference type="Ensembl" id="ENSCVAP00000015654.1"/>
    </source>
</evidence>
<dbReference type="OMA" id="ENWALIG"/>
<dbReference type="InterPro" id="IPR036179">
    <property type="entry name" value="Ig-like_dom_sf"/>
</dbReference>